<reference evidence="2 3" key="1">
    <citation type="submission" date="2023-04" db="EMBL/GenBank/DDBJ databases">
        <title>Genome Encyclopedia of Bacteria and Archaea VI: Functional Genomics of Type Strains.</title>
        <authorList>
            <person name="Whitman W."/>
        </authorList>
    </citation>
    <scope>NUCLEOTIDE SEQUENCE [LARGE SCALE GENOMIC DNA]</scope>
    <source>
        <strain evidence="2 3">SG_E_30_P1</strain>
    </source>
</reference>
<evidence type="ECO:0000313" key="3">
    <source>
        <dbReference type="Proteomes" id="UP001160142"/>
    </source>
</evidence>
<dbReference type="RefSeq" id="WP_322132233.1">
    <property type="nucleotide sequence ID" value="NZ_CP085036.1"/>
</dbReference>
<keyword evidence="1" id="KW-1133">Transmembrane helix</keyword>
<keyword evidence="1" id="KW-0812">Transmembrane</keyword>
<dbReference type="EMBL" id="JARXVQ010000001">
    <property type="protein sequence ID" value="MDH6179857.1"/>
    <property type="molecule type" value="Genomic_DNA"/>
</dbReference>
<keyword evidence="1" id="KW-0472">Membrane</keyword>
<organism evidence="2 3">
    <name type="scientific">Antiquaquibacter oligotrophicus</name>
    <dbReference type="NCBI Taxonomy" id="2880260"/>
    <lineage>
        <taxon>Bacteria</taxon>
        <taxon>Bacillati</taxon>
        <taxon>Actinomycetota</taxon>
        <taxon>Actinomycetes</taxon>
        <taxon>Micrococcales</taxon>
        <taxon>Microbacteriaceae</taxon>
        <taxon>Antiquaquibacter</taxon>
    </lineage>
</organism>
<protein>
    <submittedName>
        <fullName evidence="2">Uncharacterized protein</fullName>
    </submittedName>
</protein>
<gene>
    <name evidence="2" type="ORF">M2152_000039</name>
</gene>
<proteinExistence type="predicted"/>
<name>A0ABT6KIT4_9MICO</name>
<evidence type="ECO:0000256" key="1">
    <source>
        <dbReference type="SAM" id="Phobius"/>
    </source>
</evidence>
<evidence type="ECO:0000313" key="2">
    <source>
        <dbReference type="EMBL" id="MDH6179857.1"/>
    </source>
</evidence>
<feature type="transmembrane region" description="Helical" evidence="1">
    <location>
        <begin position="12"/>
        <end position="30"/>
    </location>
</feature>
<sequence>MTVNRATHVAKGLSAASLATFVALFGHVAGGGSFPGPFGLVASLVLSGAVCVLIAGRALSLLRLSISVAVSQVLFHFLFVLGSSSTHVLHAHHGHGVVVDSGAAHGATSMSIGHLVAGVVTVLALFYGERVLRSLAELVLLLTHRMLRAATIAVVPASEPRPAAPMHWHVRIARSLLDAASVAPRRGPPVLAV</sequence>
<feature type="transmembrane region" description="Helical" evidence="1">
    <location>
        <begin position="36"/>
        <end position="54"/>
    </location>
</feature>
<feature type="transmembrane region" description="Helical" evidence="1">
    <location>
        <begin position="102"/>
        <end position="127"/>
    </location>
</feature>
<feature type="transmembrane region" description="Helical" evidence="1">
    <location>
        <begin position="61"/>
        <end position="82"/>
    </location>
</feature>
<comment type="caution">
    <text evidence="2">The sequence shown here is derived from an EMBL/GenBank/DDBJ whole genome shotgun (WGS) entry which is preliminary data.</text>
</comment>
<accession>A0ABT6KIT4</accession>
<dbReference type="Proteomes" id="UP001160142">
    <property type="component" value="Unassembled WGS sequence"/>
</dbReference>
<keyword evidence="3" id="KW-1185">Reference proteome</keyword>